<keyword evidence="2" id="KW-1185">Reference proteome</keyword>
<comment type="caution">
    <text evidence="1">The sequence shown here is derived from an EMBL/GenBank/DDBJ whole genome shotgun (WGS) entry which is preliminary data.</text>
</comment>
<gene>
    <name evidence="1" type="ORF">KSB_58470</name>
</gene>
<dbReference type="CDD" id="cd05403">
    <property type="entry name" value="NT_KNTase_like"/>
    <property type="match status" value="1"/>
</dbReference>
<evidence type="ECO:0008006" key="3">
    <source>
        <dbReference type="Google" id="ProtNLM"/>
    </source>
</evidence>
<dbReference type="Gene3D" id="3.30.460.10">
    <property type="entry name" value="Beta Polymerase, domain 2"/>
    <property type="match status" value="1"/>
</dbReference>
<name>A0ABQ3UYD6_9CHLR</name>
<proteinExistence type="predicted"/>
<sequence>MEELHLNHLPELPQQKTIREVATALWQQKEVIALWLGGSLVRGTGDVFSDIDFRIAVAPCHLARWEAPLFEQIFEHTSIVGQQFLRFDDDDFLHHLLLSNGELFDFCIQSTERELMPEPRQILGCRSDLFASRLLQNQRASTGMESHPPSPEILSRLLIDFWINTHKHCKVLYRDLDLLCIRRIQHERDLLLRFWYIHSSGRDYSTARQTMHSLTEVVCTVRAKVPHALRILGAPMRDHQELIQVIEMNRKVVAELGRQLAQQYGFEYPSTLEATVLRSWQDFVESPCVFDEKGILRNS</sequence>
<evidence type="ECO:0000313" key="2">
    <source>
        <dbReference type="Proteomes" id="UP000654345"/>
    </source>
</evidence>
<protein>
    <recommendedName>
        <fullName evidence="3">Nucleotidyltransferase domain-containing protein</fullName>
    </recommendedName>
</protein>
<dbReference type="SUPFAM" id="SSF81301">
    <property type="entry name" value="Nucleotidyltransferase"/>
    <property type="match status" value="1"/>
</dbReference>
<organism evidence="1 2">
    <name type="scientific">Ktedonobacter robiniae</name>
    <dbReference type="NCBI Taxonomy" id="2778365"/>
    <lineage>
        <taxon>Bacteria</taxon>
        <taxon>Bacillati</taxon>
        <taxon>Chloroflexota</taxon>
        <taxon>Ktedonobacteria</taxon>
        <taxon>Ktedonobacterales</taxon>
        <taxon>Ktedonobacteraceae</taxon>
        <taxon>Ktedonobacter</taxon>
    </lineage>
</organism>
<dbReference type="EMBL" id="BNJG01000002">
    <property type="protein sequence ID" value="GHO57372.1"/>
    <property type="molecule type" value="Genomic_DNA"/>
</dbReference>
<evidence type="ECO:0000313" key="1">
    <source>
        <dbReference type="EMBL" id="GHO57372.1"/>
    </source>
</evidence>
<dbReference type="InterPro" id="IPR043519">
    <property type="entry name" value="NT_sf"/>
</dbReference>
<dbReference type="Proteomes" id="UP000654345">
    <property type="component" value="Unassembled WGS sequence"/>
</dbReference>
<accession>A0ABQ3UYD6</accession>
<reference evidence="1 2" key="1">
    <citation type="journal article" date="2021" name="Int. J. Syst. Evol. Microbiol.">
        <title>Reticulibacter mediterranei gen. nov., sp. nov., within the new family Reticulibacteraceae fam. nov., and Ktedonospora formicarum gen. nov., sp. nov., Ktedonobacter robiniae sp. nov., Dictyobacter formicarum sp. nov. and Dictyobacter arantiisoli sp. nov., belonging to the class Ktedonobacteria.</title>
        <authorList>
            <person name="Yabe S."/>
            <person name="Zheng Y."/>
            <person name="Wang C.M."/>
            <person name="Sakai Y."/>
            <person name="Abe K."/>
            <person name="Yokota A."/>
            <person name="Donadio S."/>
            <person name="Cavaletti L."/>
            <person name="Monciardini P."/>
        </authorList>
    </citation>
    <scope>NUCLEOTIDE SEQUENCE [LARGE SCALE GENOMIC DNA]</scope>
    <source>
        <strain evidence="1 2">SOSP1-30</strain>
    </source>
</reference>
<dbReference type="RefSeq" id="WP_201373782.1">
    <property type="nucleotide sequence ID" value="NZ_BNJG01000002.1"/>
</dbReference>